<protein>
    <submittedName>
        <fullName evidence="2">Uncharacterized protein</fullName>
    </submittedName>
</protein>
<evidence type="ECO:0000313" key="2">
    <source>
        <dbReference type="EMBL" id="CAF9917738.1"/>
    </source>
</evidence>
<dbReference type="Proteomes" id="UP000664203">
    <property type="component" value="Unassembled WGS sequence"/>
</dbReference>
<accession>A0A8H3IGF5</accession>
<evidence type="ECO:0000313" key="3">
    <source>
        <dbReference type="Proteomes" id="UP000664203"/>
    </source>
</evidence>
<organism evidence="2 3">
    <name type="scientific">Alectoria fallacina</name>
    <dbReference type="NCBI Taxonomy" id="1903189"/>
    <lineage>
        <taxon>Eukaryota</taxon>
        <taxon>Fungi</taxon>
        <taxon>Dikarya</taxon>
        <taxon>Ascomycota</taxon>
        <taxon>Pezizomycotina</taxon>
        <taxon>Lecanoromycetes</taxon>
        <taxon>OSLEUM clade</taxon>
        <taxon>Lecanoromycetidae</taxon>
        <taxon>Lecanorales</taxon>
        <taxon>Lecanorineae</taxon>
        <taxon>Parmeliaceae</taxon>
        <taxon>Alectoria</taxon>
    </lineage>
</organism>
<feature type="compositionally biased region" description="Basic and acidic residues" evidence="1">
    <location>
        <begin position="222"/>
        <end position="239"/>
    </location>
</feature>
<gene>
    <name evidence="2" type="ORF">ALECFALPRED_000351</name>
</gene>
<reference evidence="2" key="1">
    <citation type="submission" date="2021-03" db="EMBL/GenBank/DDBJ databases">
        <authorList>
            <person name="Tagirdzhanova G."/>
        </authorList>
    </citation>
    <scope>NUCLEOTIDE SEQUENCE</scope>
</reference>
<evidence type="ECO:0000256" key="1">
    <source>
        <dbReference type="SAM" id="MobiDB-lite"/>
    </source>
</evidence>
<comment type="caution">
    <text evidence="2">The sequence shown here is derived from an EMBL/GenBank/DDBJ whole genome shotgun (WGS) entry which is preliminary data.</text>
</comment>
<dbReference type="AlphaFoldDB" id="A0A8H3IGF5"/>
<proteinExistence type="predicted"/>
<feature type="compositionally biased region" description="Polar residues" evidence="1">
    <location>
        <begin position="250"/>
        <end position="268"/>
    </location>
</feature>
<name>A0A8H3IGF5_9LECA</name>
<sequence>MTPNNRLEFEGPNTEDSVNDINKTVLFPSYTSTDWKIVAHATRFFVTPFLTGSSASNPSIINFTWKCTDPKDPKKGAEPMISVTSIDDLLLHPRVMPQVYEQKGSKDELKCSSDKFFMPTYSTPMVDDFYAVLIGDTLLCSHKKLVVLAGTHPYCPNGAEIKNRSDSRGKLSGQSSLKLLLNALVPNEETRNGLDVVLVSSYERNNTKFRFRVFIKDGTAVPKEEDKEPETLVTDRKPEASGGMQKPTRETNGGSTPTTGAKNPVNSSGTVVPSWVTVNWDGDTSTMVPSWVFNPSARAPATTTSSSLDIVFGQNDFAKYDQYDSILSTIGGDDLAYFASDTVPPAGPKPINVGVIAGPGMQSGRTAPMLMPYQAVAIDLKSIAQPSNFTTTI</sequence>
<keyword evidence="3" id="KW-1185">Reference proteome</keyword>
<feature type="region of interest" description="Disordered" evidence="1">
    <location>
        <begin position="222"/>
        <end position="268"/>
    </location>
</feature>
<dbReference type="EMBL" id="CAJPDR010000103">
    <property type="protein sequence ID" value="CAF9917738.1"/>
    <property type="molecule type" value="Genomic_DNA"/>
</dbReference>